<feature type="non-terminal residue" evidence="1">
    <location>
        <position position="1"/>
    </location>
</feature>
<comment type="caution">
    <text evidence="1">The sequence shown here is derived from an EMBL/GenBank/DDBJ whole genome shotgun (WGS) entry which is preliminary data.</text>
</comment>
<sequence length="56" mass="6634">LASSHVPQLEDIWIHWQDEVIIRQQEFERLTLDEVKQYGIVDVSNEIEDDDDVLDP</sequence>
<evidence type="ECO:0000313" key="2">
    <source>
        <dbReference type="Proteomes" id="UP000824469"/>
    </source>
</evidence>
<dbReference type="AlphaFoldDB" id="A0AA38FWR8"/>
<evidence type="ECO:0000313" key="1">
    <source>
        <dbReference type="EMBL" id="KAH9312197.1"/>
    </source>
</evidence>
<accession>A0AA38FWR8</accession>
<gene>
    <name evidence="1" type="ORF">KI387_027232</name>
</gene>
<protein>
    <submittedName>
        <fullName evidence="1">Uncharacterized protein</fullName>
    </submittedName>
</protein>
<proteinExistence type="predicted"/>
<reference evidence="1 2" key="1">
    <citation type="journal article" date="2021" name="Nat. Plants">
        <title>The Taxus genome provides insights into paclitaxel biosynthesis.</title>
        <authorList>
            <person name="Xiong X."/>
            <person name="Gou J."/>
            <person name="Liao Q."/>
            <person name="Li Y."/>
            <person name="Zhou Q."/>
            <person name="Bi G."/>
            <person name="Li C."/>
            <person name="Du R."/>
            <person name="Wang X."/>
            <person name="Sun T."/>
            <person name="Guo L."/>
            <person name="Liang H."/>
            <person name="Lu P."/>
            <person name="Wu Y."/>
            <person name="Zhang Z."/>
            <person name="Ro D.K."/>
            <person name="Shang Y."/>
            <person name="Huang S."/>
            <person name="Yan J."/>
        </authorList>
    </citation>
    <scope>NUCLEOTIDE SEQUENCE [LARGE SCALE GENOMIC DNA]</scope>
    <source>
        <strain evidence="1">Ta-2019</strain>
    </source>
</reference>
<keyword evidence="2" id="KW-1185">Reference proteome</keyword>
<dbReference type="Proteomes" id="UP000824469">
    <property type="component" value="Unassembled WGS sequence"/>
</dbReference>
<dbReference type="EMBL" id="JAHRHJ020000006">
    <property type="protein sequence ID" value="KAH9312197.1"/>
    <property type="molecule type" value="Genomic_DNA"/>
</dbReference>
<name>A0AA38FWR8_TAXCH</name>
<feature type="non-terminal residue" evidence="1">
    <location>
        <position position="56"/>
    </location>
</feature>
<organism evidence="1 2">
    <name type="scientific">Taxus chinensis</name>
    <name type="common">Chinese yew</name>
    <name type="synonym">Taxus wallichiana var. chinensis</name>
    <dbReference type="NCBI Taxonomy" id="29808"/>
    <lineage>
        <taxon>Eukaryota</taxon>
        <taxon>Viridiplantae</taxon>
        <taxon>Streptophyta</taxon>
        <taxon>Embryophyta</taxon>
        <taxon>Tracheophyta</taxon>
        <taxon>Spermatophyta</taxon>
        <taxon>Pinopsida</taxon>
        <taxon>Pinidae</taxon>
        <taxon>Conifers II</taxon>
        <taxon>Cupressales</taxon>
        <taxon>Taxaceae</taxon>
        <taxon>Taxus</taxon>
    </lineage>
</organism>